<dbReference type="RefSeq" id="WP_148344407.1">
    <property type="nucleotide sequence ID" value="NZ_VSFG01000003.1"/>
</dbReference>
<feature type="signal peptide" evidence="1">
    <location>
        <begin position="1"/>
        <end position="23"/>
    </location>
</feature>
<accession>A0A5D0NMI5</accession>
<comment type="caution">
    <text evidence="2">The sequence shown here is derived from an EMBL/GenBank/DDBJ whole genome shotgun (WGS) entry which is preliminary data.</text>
</comment>
<proteinExistence type="predicted"/>
<reference evidence="2 3" key="1">
    <citation type="submission" date="2019-08" db="EMBL/GenBank/DDBJ databases">
        <title>Actinomadura sp. nov. CYP1-5 isolated from mountain soil.</title>
        <authorList>
            <person name="Songsumanus A."/>
            <person name="Kuncharoen N."/>
            <person name="Kudo T."/>
            <person name="Yuki M."/>
            <person name="Igarashi Y."/>
            <person name="Tanasupawat S."/>
        </authorList>
    </citation>
    <scope>NUCLEOTIDE SEQUENCE [LARGE SCALE GENOMIC DNA]</scope>
    <source>
        <strain evidence="2 3">JCM 14158</strain>
    </source>
</reference>
<organism evidence="2 3">
    <name type="scientific">Actinomadura chibensis</name>
    <dbReference type="NCBI Taxonomy" id="392828"/>
    <lineage>
        <taxon>Bacteria</taxon>
        <taxon>Bacillati</taxon>
        <taxon>Actinomycetota</taxon>
        <taxon>Actinomycetes</taxon>
        <taxon>Streptosporangiales</taxon>
        <taxon>Thermomonosporaceae</taxon>
        <taxon>Actinomadura</taxon>
    </lineage>
</organism>
<sequence length="126" mass="12839">MRYGVVRALAAGVAALGASGLLGGCGALGGDSGKVCDDTRQAFQQYITQVRSVPAAEPGQWRQATEKLAGRLDALAKDTGDSDLRKALKAEADRLRAAAPAVGGGDVAQLDTVLKETPAKIGEACD</sequence>
<feature type="chain" id="PRO_5038525325" description="Lipoprotein" evidence="1">
    <location>
        <begin position="24"/>
        <end position="126"/>
    </location>
</feature>
<evidence type="ECO:0000313" key="2">
    <source>
        <dbReference type="EMBL" id="TYB45625.1"/>
    </source>
</evidence>
<keyword evidence="1" id="KW-0732">Signal</keyword>
<keyword evidence="3" id="KW-1185">Reference proteome</keyword>
<name>A0A5D0NMI5_9ACTN</name>
<dbReference type="Proteomes" id="UP000323380">
    <property type="component" value="Unassembled WGS sequence"/>
</dbReference>
<gene>
    <name evidence="2" type="ORF">FXF69_19580</name>
</gene>
<evidence type="ECO:0008006" key="4">
    <source>
        <dbReference type="Google" id="ProtNLM"/>
    </source>
</evidence>
<evidence type="ECO:0000313" key="3">
    <source>
        <dbReference type="Proteomes" id="UP000323380"/>
    </source>
</evidence>
<dbReference type="PROSITE" id="PS51257">
    <property type="entry name" value="PROKAR_LIPOPROTEIN"/>
    <property type="match status" value="1"/>
</dbReference>
<dbReference type="AlphaFoldDB" id="A0A5D0NMI5"/>
<evidence type="ECO:0000256" key="1">
    <source>
        <dbReference type="SAM" id="SignalP"/>
    </source>
</evidence>
<dbReference type="EMBL" id="VSFG01000003">
    <property type="protein sequence ID" value="TYB45625.1"/>
    <property type="molecule type" value="Genomic_DNA"/>
</dbReference>
<protein>
    <recommendedName>
        <fullName evidence="4">Lipoprotein</fullName>
    </recommendedName>
</protein>